<proteinExistence type="inferred from homology"/>
<evidence type="ECO:0000313" key="9">
    <source>
        <dbReference type="Proteomes" id="UP001551658"/>
    </source>
</evidence>
<keyword evidence="9" id="KW-1185">Reference proteome</keyword>
<evidence type="ECO:0000256" key="1">
    <source>
        <dbReference type="ARBA" id="ARBA00006432"/>
    </source>
</evidence>
<evidence type="ECO:0000313" key="8">
    <source>
        <dbReference type="EMBL" id="MEV0362122.1"/>
    </source>
</evidence>
<dbReference type="NCBIfam" id="NF002937">
    <property type="entry name" value="PRK03584.1"/>
    <property type="match status" value="1"/>
</dbReference>
<keyword evidence="4" id="KW-0067">ATP-binding</keyword>
<keyword evidence="2 8" id="KW-0436">Ligase</keyword>
<dbReference type="EC" id="6.2.1.16" evidence="8"/>
<dbReference type="InterPro" id="IPR032387">
    <property type="entry name" value="ACAS_N"/>
</dbReference>
<accession>A0ABV3F393</accession>
<feature type="domain" description="AMP-dependent synthetase/ligase" evidence="5">
    <location>
        <begin position="98"/>
        <end position="461"/>
    </location>
</feature>
<dbReference type="InterPro" id="IPR000873">
    <property type="entry name" value="AMP-dep_synth/lig_dom"/>
</dbReference>
<dbReference type="Proteomes" id="UP001551658">
    <property type="component" value="Unassembled WGS sequence"/>
</dbReference>
<dbReference type="InterPro" id="IPR025110">
    <property type="entry name" value="AMP-bd_C"/>
</dbReference>
<evidence type="ECO:0000256" key="3">
    <source>
        <dbReference type="ARBA" id="ARBA00022741"/>
    </source>
</evidence>
<gene>
    <name evidence="8" type="ORF">AB0H72_05395</name>
</gene>
<dbReference type="InterPro" id="IPR045851">
    <property type="entry name" value="AMP-bd_C_sf"/>
</dbReference>
<dbReference type="EMBL" id="JBFAIH010000002">
    <property type="protein sequence ID" value="MEV0362122.1"/>
    <property type="molecule type" value="Genomic_DNA"/>
</dbReference>
<dbReference type="PROSITE" id="PS00455">
    <property type="entry name" value="AMP_BINDING"/>
    <property type="match status" value="1"/>
</dbReference>
<dbReference type="PANTHER" id="PTHR42921">
    <property type="entry name" value="ACETOACETYL-COA SYNTHETASE"/>
    <property type="match status" value="1"/>
</dbReference>
<comment type="similarity">
    <text evidence="1">Belongs to the ATP-dependent AMP-binding enzyme family.</text>
</comment>
<dbReference type="Pfam" id="PF16177">
    <property type="entry name" value="ACAS_N"/>
    <property type="match status" value="1"/>
</dbReference>
<dbReference type="Gene3D" id="3.40.50.12780">
    <property type="entry name" value="N-terminal domain of ligase-like"/>
    <property type="match status" value="1"/>
</dbReference>
<dbReference type="PANTHER" id="PTHR42921:SF1">
    <property type="entry name" value="ACETOACETYL-COA SYNTHETASE"/>
    <property type="match status" value="1"/>
</dbReference>
<reference evidence="8 9" key="1">
    <citation type="submission" date="2024-06" db="EMBL/GenBank/DDBJ databases">
        <title>The Natural Products Discovery Center: Release of the First 8490 Sequenced Strains for Exploring Actinobacteria Biosynthetic Diversity.</title>
        <authorList>
            <person name="Kalkreuter E."/>
            <person name="Kautsar S.A."/>
            <person name="Yang D."/>
            <person name="Bader C.D."/>
            <person name="Teijaro C.N."/>
            <person name="Fluegel L."/>
            <person name="Davis C.M."/>
            <person name="Simpson J.R."/>
            <person name="Lauterbach L."/>
            <person name="Steele A.D."/>
            <person name="Gui C."/>
            <person name="Meng S."/>
            <person name="Li G."/>
            <person name="Viehrig K."/>
            <person name="Ye F."/>
            <person name="Su P."/>
            <person name="Kiefer A.F."/>
            <person name="Nichols A."/>
            <person name="Cepeda A.J."/>
            <person name="Yan W."/>
            <person name="Fan B."/>
            <person name="Jiang Y."/>
            <person name="Adhikari A."/>
            <person name="Zheng C.-J."/>
            <person name="Schuster L."/>
            <person name="Cowan T.M."/>
            <person name="Smanski M.J."/>
            <person name="Chevrette M.G."/>
            <person name="De Carvalho L.P.S."/>
            <person name="Shen B."/>
        </authorList>
    </citation>
    <scope>NUCLEOTIDE SEQUENCE [LARGE SCALE GENOMIC DNA]</scope>
    <source>
        <strain evidence="8 9">NPDC050671</strain>
    </source>
</reference>
<keyword evidence="3" id="KW-0547">Nucleotide-binding</keyword>
<organism evidence="8 9">
    <name type="scientific">Nocardia fusca</name>
    <dbReference type="NCBI Taxonomy" id="941183"/>
    <lineage>
        <taxon>Bacteria</taxon>
        <taxon>Bacillati</taxon>
        <taxon>Actinomycetota</taxon>
        <taxon>Actinomycetes</taxon>
        <taxon>Mycobacteriales</taxon>
        <taxon>Nocardiaceae</taxon>
        <taxon>Nocardia</taxon>
    </lineage>
</organism>
<evidence type="ECO:0000259" key="7">
    <source>
        <dbReference type="Pfam" id="PF16177"/>
    </source>
</evidence>
<evidence type="ECO:0000259" key="6">
    <source>
        <dbReference type="Pfam" id="PF13193"/>
    </source>
</evidence>
<dbReference type="Gene3D" id="3.30.300.30">
    <property type="match status" value="1"/>
</dbReference>
<dbReference type="NCBIfam" id="TIGR01217">
    <property type="entry name" value="ac_ac_CoA_syn"/>
    <property type="match status" value="1"/>
</dbReference>
<dbReference type="GO" id="GO:0030729">
    <property type="term" value="F:acetoacetate-CoA ligase activity"/>
    <property type="evidence" value="ECO:0007669"/>
    <property type="project" value="UniProtKB-EC"/>
</dbReference>
<dbReference type="SUPFAM" id="SSF56801">
    <property type="entry name" value="Acetyl-CoA synthetase-like"/>
    <property type="match status" value="1"/>
</dbReference>
<feature type="domain" description="AMP-binding enzyme C-terminal" evidence="6">
    <location>
        <begin position="534"/>
        <end position="602"/>
    </location>
</feature>
<dbReference type="Pfam" id="PF13193">
    <property type="entry name" value="AMP-binding_C"/>
    <property type="match status" value="1"/>
</dbReference>
<evidence type="ECO:0000259" key="5">
    <source>
        <dbReference type="Pfam" id="PF00501"/>
    </source>
</evidence>
<comment type="caution">
    <text evidence="8">The sequence shown here is derived from an EMBL/GenBank/DDBJ whole genome shotgun (WGS) entry which is preliminary data.</text>
</comment>
<sequence length="648" mass="70615">MTGDVVWRPTRQRVAAAELTRFRSGLRAELRDADYLDLWRWSTENPDQFWSAVADFEQVELGGAATGPIAPDDMIGGAWFPGRTVNYARHLLRNAPETALIVVDDDNRSHTVTGIELNRRVAALAAALRSMGVRPGDRVAAVLPNRAEAVIGLLACTAVGAVWSVCSPEFGTDAIVSRFAQLAPRVLIAVDGYRHGGREHPRTTEMTEVAVRLPDLEQVIWVADLRPGEQPAVGTPVHAWDAVTAGNVEPEFAELPFDHPLWVLFSSGTTGIPKGIVHGHGGVLLEHLKMLRFHSDMHSGDRHMNVASTSWVVWNTLVSALGVGATVVLLDGSPVRPELGRVWQVAAEHDVDILGLSAGYIHACSKAGLEPRQGRLRTLQVTGSPLSEAGFDWVYENFDDMWLTSMSGGTDIGSIFVGGVPELPVRKPRLQAPALGVAVAAWDSNGTPVIGRPGELVVTEPMPSMPLRFWNDPGDQRYRESYFDMFPGVWRHGDFIEFDTDGSSVIGGRSDSTLNRQGVRIGSAEIYRVVEDFAEVSEALVVGAELGADDYDMVLFVATMDGADPDGLKARIGDSLRTSLSPRHVPDDIVFMRAIPHTRTGKKLEVPVKRMLQGSPLTAVVDLGAVDDSGLLREYEDFAHRRHNVRTP</sequence>
<feature type="domain" description="Acetyl-coenzyme A synthetase N-terminal" evidence="7">
    <location>
        <begin position="35"/>
        <end position="88"/>
    </location>
</feature>
<name>A0ABV3F393_9NOCA</name>
<dbReference type="Pfam" id="PF00501">
    <property type="entry name" value="AMP-binding"/>
    <property type="match status" value="1"/>
</dbReference>
<evidence type="ECO:0000256" key="2">
    <source>
        <dbReference type="ARBA" id="ARBA00022598"/>
    </source>
</evidence>
<dbReference type="InterPro" id="IPR042099">
    <property type="entry name" value="ANL_N_sf"/>
</dbReference>
<dbReference type="RefSeq" id="WP_357974072.1">
    <property type="nucleotide sequence ID" value="NZ_JBFAIH010000002.1"/>
</dbReference>
<dbReference type="InterPro" id="IPR020845">
    <property type="entry name" value="AMP-binding_CS"/>
</dbReference>
<dbReference type="InterPro" id="IPR005914">
    <property type="entry name" value="Acac_CoA_synth"/>
</dbReference>
<evidence type="ECO:0000256" key="4">
    <source>
        <dbReference type="ARBA" id="ARBA00022840"/>
    </source>
</evidence>
<protein>
    <submittedName>
        <fullName evidence="8">Acetoacetate--CoA ligase</fullName>
        <ecNumber evidence="8">6.2.1.16</ecNumber>
    </submittedName>
</protein>